<dbReference type="EMBL" id="BGPR01010790">
    <property type="protein sequence ID" value="GBN48016.1"/>
    <property type="molecule type" value="Genomic_DNA"/>
</dbReference>
<organism evidence="1 2">
    <name type="scientific">Araneus ventricosus</name>
    <name type="common">Orbweaver spider</name>
    <name type="synonym">Epeira ventricosa</name>
    <dbReference type="NCBI Taxonomy" id="182803"/>
    <lineage>
        <taxon>Eukaryota</taxon>
        <taxon>Metazoa</taxon>
        <taxon>Ecdysozoa</taxon>
        <taxon>Arthropoda</taxon>
        <taxon>Chelicerata</taxon>
        <taxon>Arachnida</taxon>
        <taxon>Araneae</taxon>
        <taxon>Araneomorphae</taxon>
        <taxon>Entelegynae</taxon>
        <taxon>Araneoidea</taxon>
        <taxon>Araneidae</taxon>
        <taxon>Araneus</taxon>
    </lineage>
</organism>
<gene>
    <name evidence="1" type="ORF">AVEN_93268_1</name>
</gene>
<reference evidence="1 2" key="1">
    <citation type="journal article" date="2019" name="Sci. Rep.">
        <title>Orb-weaving spider Araneus ventricosus genome elucidates the spidroin gene catalogue.</title>
        <authorList>
            <person name="Kono N."/>
            <person name="Nakamura H."/>
            <person name="Ohtoshi R."/>
            <person name="Moran D.A.P."/>
            <person name="Shinohara A."/>
            <person name="Yoshida Y."/>
            <person name="Fujiwara M."/>
            <person name="Mori M."/>
            <person name="Tomita M."/>
            <person name="Arakawa K."/>
        </authorList>
    </citation>
    <scope>NUCLEOTIDE SEQUENCE [LARGE SCALE GENOMIC DNA]</scope>
</reference>
<evidence type="ECO:0000313" key="1">
    <source>
        <dbReference type="EMBL" id="GBN48016.1"/>
    </source>
</evidence>
<evidence type="ECO:0000313" key="2">
    <source>
        <dbReference type="Proteomes" id="UP000499080"/>
    </source>
</evidence>
<accession>A0A4Y2PDB6</accession>
<protein>
    <submittedName>
        <fullName evidence="1">Uncharacterized protein</fullName>
    </submittedName>
</protein>
<dbReference type="AlphaFoldDB" id="A0A4Y2PDB6"/>
<keyword evidence="2" id="KW-1185">Reference proteome</keyword>
<comment type="caution">
    <text evidence="1">The sequence shown here is derived from an EMBL/GenBank/DDBJ whole genome shotgun (WGS) entry which is preliminary data.</text>
</comment>
<dbReference type="Proteomes" id="UP000499080">
    <property type="component" value="Unassembled WGS sequence"/>
</dbReference>
<sequence>MVRCAAVPHQRRNAVFINARSDTTCHYKLREIFPQIPYNSDLLCLSYNFASWQKVMELPWTVCVNQPNCLDCCPLELPYPSNCFSCSNGIRSSGMGRRSVLWSGFAP</sequence>
<proteinExistence type="predicted"/>
<name>A0A4Y2PDB6_ARAVE</name>